<dbReference type="PANTHER" id="PTHR14580">
    <property type="entry name" value="MULTIPLE MYELOMA TUMOR-ASSOCIATED PROTEIN 2 FAMILY MEMBER"/>
    <property type="match status" value="1"/>
</dbReference>
<feature type="compositionally biased region" description="Basic and acidic residues" evidence="1">
    <location>
        <begin position="199"/>
        <end position="211"/>
    </location>
</feature>
<organism evidence="3 4">
    <name type="scientific">Cryomyces antarcticus</name>
    <dbReference type="NCBI Taxonomy" id="329879"/>
    <lineage>
        <taxon>Eukaryota</taxon>
        <taxon>Fungi</taxon>
        <taxon>Dikarya</taxon>
        <taxon>Ascomycota</taxon>
        <taxon>Pezizomycotina</taxon>
        <taxon>Dothideomycetes</taxon>
        <taxon>Dothideomycetes incertae sedis</taxon>
        <taxon>Cryomyces</taxon>
    </lineage>
</organism>
<feature type="compositionally biased region" description="Low complexity" evidence="1">
    <location>
        <begin position="261"/>
        <end position="272"/>
    </location>
</feature>
<feature type="region of interest" description="Disordered" evidence="1">
    <location>
        <begin position="151"/>
        <end position="296"/>
    </location>
</feature>
<sequence>MDLLQTVRKEGSRGGRAAFSWDDVRTDAQRENYLGHSLMAPVGRWQKGKDLGWYAKGDDKEGAKSAEELRREEIRRIKEAEEDALAAALGLPVPDRASRNANLEPLGKGDVIKAVTEVAAEDEEVEGGRGVGFGGFGGAEGAVGEVEVMRGYGVGGGAPSNEKKHAEGTRDRERTRSRSRDRERRRKGEDLGLEIGMGIDDRGLARTRGEDIGPGVGTTNGTTIGESEDKNSTGRDRARGDERTGAIRGEAGRHTNERTVDAITAIAETTTDLRSKSNLLPTSRVKEQRVKSESIA</sequence>
<dbReference type="Proteomes" id="UP001357485">
    <property type="component" value="Unassembled WGS sequence"/>
</dbReference>
<protein>
    <recommendedName>
        <fullName evidence="2">Multiple myeloma tumor-associated protein 2-like N-terminal domain-containing protein</fullName>
    </recommendedName>
</protein>
<feature type="non-terminal residue" evidence="3">
    <location>
        <position position="296"/>
    </location>
</feature>
<feature type="compositionally biased region" description="Basic and acidic residues" evidence="1">
    <location>
        <begin position="284"/>
        <end position="296"/>
    </location>
</feature>
<comment type="caution">
    <text evidence="3">The sequence shown here is derived from an EMBL/GenBank/DDBJ whole genome shotgun (WGS) entry which is preliminary data.</text>
</comment>
<dbReference type="InterPro" id="IPR019315">
    <property type="entry name" value="MMTA2_N"/>
</dbReference>
<name>A0ABR0LQT4_9PEZI</name>
<dbReference type="InterPro" id="IPR039207">
    <property type="entry name" value="MMTAG2-like"/>
</dbReference>
<feature type="compositionally biased region" description="Basic and acidic residues" evidence="1">
    <location>
        <begin position="161"/>
        <end position="190"/>
    </location>
</feature>
<feature type="domain" description="Multiple myeloma tumor-associated protein 2-like N-terminal" evidence="2">
    <location>
        <begin position="11"/>
        <end position="90"/>
    </location>
</feature>
<feature type="compositionally biased region" description="Basic and acidic residues" evidence="1">
    <location>
        <begin position="227"/>
        <end position="260"/>
    </location>
</feature>
<evidence type="ECO:0000313" key="3">
    <source>
        <dbReference type="EMBL" id="KAK5201997.1"/>
    </source>
</evidence>
<evidence type="ECO:0000313" key="4">
    <source>
        <dbReference type="Proteomes" id="UP001357485"/>
    </source>
</evidence>
<gene>
    <name evidence="3" type="ORF">LTR16_000762</name>
</gene>
<proteinExistence type="predicted"/>
<reference evidence="3 4" key="1">
    <citation type="submission" date="2023-08" db="EMBL/GenBank/DDBJ databases">
        <title>Black Yeasts Isolated from many extreme environments.</title>
        <authorList>
            <person name="Coleine C."/>
            <person name="Stajich J.E."/>
            <person name="Selbmann L."/>
        </authorList>
    </citation>
    <scope>NUCLEOTIDE SEQUENCE [LARGE SCALE GENOMIC DNA]</scope>
    <source>
        <strain evidence="3 4">CCFEE 536</strain>
    </source>
</reference>
<accession>A0ABR0LQT4</accession>
<dbReference type="PANTHER" id="PTHR14580:SF0">
    <property type="entry name" value="MULTIPLE MYELOMA TUMOR-ASSOCIATED PROTEIN 2"/>
    <property type="match status" value="1"/>
</dbReference>
<keyword evidence="4" id="KW-1185">Reference proteome</keyword>
<evidence type="ECO:0000259" key="2">
    <source>
        <dbReference type="Pfam" id="PF10159"/>
    </source>
</evidence>
<dbReference type="Pfam" id="PF10159">
    <property type="entry name" value="MMtag"/>
    <property type="match status" value="1"/>
</dbReference>
<dbReference type="EMBL" id="JAVRRA010016437">
    <property type="protein sequence ID" value="KAK5201997.1"/>
    <property type="molecule type" value="Genomic_DNA"/>
</dbReference>
<evidence type="ECO:0000256" key="1">
    <source>
        <dbReference type="SAM" id="MobiDB-lite"/>
    </source>
</evidence>